<feature type="domain" description="BTB" evidence="1">
    <location>
        <begin position="126"/>
        <end position="235"/>
    </location>
</feature>
<proteinExistence type="predicted"/>
<dbReference type="SUPFAM" id="SSF54695">
    <property type="entry name" value="POZ domain"/>
    <property type="match status" value="1"/>
</dbReference>
<protein>
    <submittedName>
        <fullName evidence="3">Uncharacterized protein</fullName>
    </submittedName>
</protein>
<dbReference type="EMBL" id="CAXLJM020000013">
    <property type="protein sequence ID" value="CAL8079346.1"/>
    <property type="molecule type" value="Genomic_DNA"/>
</dbReference>
<name>A0ABP1Q212_9HEXA</name>
<comment type="caution">
    <text evidence="3">The sequence shown here is derived from an EMBL/GenBank/DDBJ whole genome shotgun (WGS) entry which is preliminary data.</text>
</comment>
<dbReference type="Gene3D" id="1.20.58.80">
    <property type="entry name" value="Phosphotransferase system, lactose/cellobiose-type IIA subunit"/>
    <property type="match status" value="1"/>
</dbReference>
<organism evidence="3 4">
    <name type="scientific">Orchesella dallaii</name>
    <dbReference type="NCBI Taxonomy" id="48710"/>
    <lineage>
        <taxon>Eukaryota</taxon>
        <taxon>Metazoa</taxon>
        <taxon>Ecdysozoa</taxon>
        <taxon>Arthropoda</taxon>
        <taxon>Hexapoda</taxon>
        <taxon>Collembola</taxon>
        <taxon>Entomobryomorpha</taxon>
        <taxon>Entomobryoidea</taxon>
        <taxon>Orchesellidae</taxon>
        <taxon>Orchesellinae</taxon>
        <taxon>Orchesella</taxon>
    </lineage>
</organism>
<evidence type="ECO:0000259" key="2">
    <source>
        <dbReference type="Pfam" id="PF08969"/>
    </source>
</evidence>
<dbReference type="Pfam" id="PF08969">
    <property type="entry name" value="USP8_dimer"/>
    <property type="match status" value="1"/>
</dbReference>
<dbReference type="InterPro" id="IPR011333">
    <property type="entry name" value="SKP1/BTB/POZ_sf"/>
</dbReference>
<evidence type="ECO:0000259" key="1">
    <source>
        <dbReference type="Pfam" id="PF00651"/>
    </source>
</evidence>
<feature type="domain" description="USP8 dimerisation" evidence="2">
    <location>
        <begin position="5"/>
        <end position="113"/>
    </location>
</feature>
<dbReference type="Pfam" id="PF00651">
    <property type="entry name" value="BTB"/>
    <property type="match status" value="1"/>
</dbReference>
<reference evidence="3 4" key="1">
    <citation type="submission" date="2024-08" db="EMBL/GenBank/DDBJ databases">
        <authorList>
            <person name="Cucini C."/>
            <person name="Frati F."/>
        </authorList>
    </citation>
    <scope>NUCLEOTIDE SEQUENCE [LARGE SCALE GENOMIC DNA]</scope>
</reference>
<dbReference type="InterPro" id="IPR000210">
    <property type="entry name" value="BTB/POZ_dom"/>
</dbReference>
<dbReference type="Proteomes" id="UP001642540">
    <property type="component" value="Unassembled WGS sequence"/>
</dbReference>
<evidence type="ECO:0000313" key="3">
    <source>
        <dbReference type="EMBL" id="CAL8079346.1"/>
    </source>
</evidence>
<gene>
    <name evidence="3" type="ORF">ODALV1_LOCUS4341</name>
</gene>
<dbReference type="InterPro" id="IPR015063">
    <property type="entry name" value="USP8_dimer"/>
</dbReference>
<keyword evidence="4" id="KW-1185">Reference proteome</keyword>
<dbReference type="SUPFAM" id="SSF140856">
    <property type="entry name" value="USP8 N-terminal domain-like"/>
    <property type="match status" value="1"/>
</dbReference>
<dbReference type="Gene3D" id="3.30.710.10">
    <property type="entry name" value="Potassium Channel Kv1.1, Chain A"/>
    <property type="match status" value="1"/>
</dbReference>
<evidence type="ECO:0000313" key="4">
    <source>
        <dbReference type="Proteomes" id="UP001642540"/>
    </source>
</evidence>
<accession>A0ABP1Q212</accession>
<sequence length="306" mass="36126">MAQKIELYFASSFKSLIEQMSNEEVDEMWSAERLINWARRSFQEAEKNRKIGNEELQFVFLYRIKNTLAAVPDTYEYDLRKDYFDKKINTNKFKMALKTLKTLSNTLKKRYREKDLEYKREVAQMQATSRKYCDFVIASASGTVERCCKELMKARVPVFKVMLEKEGNCKEVKERKVVLNYSGAAVKALTQYIFGEEEWKKSAMTTPNIAFELLNLAHQYQIKEMEEKMKFMIVTKPRAWISVNAAVRLNIWSTDLVEDYGLKRSSLLALKHFWTNNKLKNSLAFKELKKGNRKRAKQLLEEVKKY</sequence>